<dbReference type="PANTHER" id="PTHR10067:SF6">
    <property type="entry name" value="PHOSPHATIDYLSERINE DECARBOXYLASE PROENZYME, MITOCHONDRIAL"/>
    <property type="match status" value="1"/>
</dbReference>
<dbReference type="NCBIfam" id="TIGR00163">
    <property type="entry name" value="PS_decarb"/>
    <property type="match status" value="1"/>
</dbReference>
<gene>
    <name evidence="12" type="primary">psd</name>
    <name evidence="13" type="ORF">ABE41_010580</name>
</gene>
<dbReference type="PANTHER" id="PTHR10067">
    <property type="entry name" value="PHOSPHATIDYLSERINE DECARBOXYLASE"/>
    <property type="match status" value="1"/>
</dbReference>
<organism evidence="13 14">
    <name type="scientific">Fictibacillus arsenicus</name>
    <dbReference type="NCBI Taxonomy" id="255247"/>
    <lineage>
        <taxon>Bacteria</taxon>
        <taxon>Bacillati</taxon>
        <taxon>Bacillota</taxon>
        <taxon>Bacilli</taxon>
        <taxon>Bacillales</taxon>
        <taxon>Fictibacillaceae</taxon>
        <taxon>Fictibacillus</taxon>
    </lineage>
</organism>
<feature type="chain" id="PRO_5023264299" description="Phosphatidylserine decarboxylase alpha chain" evidence="12">
    <location>
        <begin position="240"/>
        <end position="285"/>
    </location>
</feature>
<evidence type="ECO:0000256" key="3">
    <source>
        <dbReference type="ARBA" id="ARBA00022516"/>
    </source>
</evidence>
<evidence type="ECO:0000256" key="1">
    <source>
        <dbReference type="ARBA" id="ARBA00005189"/>
    </source>
</evidence>
<dbReference type="UniPathway" id="UPA00558">
    <property type="reaction ID" value="UER00616"/>
</dbReference>
<feature type="active site" description="Schiff-base intermediate with substrate; via pyruvic acid; for decarboxylase activity" evidence="12">
    <location>
        <position position="240"/>
    </location>
</feature>
<keyword evidence="8 12" id="KW-0594">Phospholipid biosynthesis</keyword>
<evidence type="ECO:0000256" key="8">
    <source>
        <dbReference type="ARBA" id="ARBA00023209"/>
    </source>
</evidence>
<comment type="catalytic activity">
    <reaction evidence="12">
        <text>a 1,2-diacyl-sn-glycero-3-phospho-L-serine + H(+) = a 1,2-diacyl-sn-glycero-3-phosphoethanolamine + CO2</text>
        <dbReference type="Rhea" id="RHEA:20828"/>
        <dbReference type="ChEBI" id="CHEBI:15378"/>
        <dbReference type="ChEBI" id="CHEBI:16526"/>
        <dbReference type="ChEBI" id="CHEBI:57262"/>
        <dbReference type="ChEBI" id="CHEBI:64612"/>
        <dbReference type="EC" id="4.1.1.65"/>
    </reaction>
</comment>
<dbReference type="KEGG" id="far:ABE41_010580"/>
<evidence type="ECO:0000256" key="4">
    <source>
        <dbReference type="ARBA" id="ARBA00022793"/>
    </source>
</evidence>
<evidence type="ECO:0000256" key="10">
    <source>
        <dbReference type="ARBA" id="ARBA00023264"/>
    </source>
</evidence>
<keyword evidence="11 12" id="KW-0670">Pyruvate</keyword>
<evidence type="ECO:0000256" key="2">
    <source>
        <dbReference type="ARBA" id="ARBA00022475"/>
    </source>
</evidence>
<keyword evidence="2 12" id="KW-1003">Cell membrane</keyword>
<sequence>MKQRVARLVLTLLPQNKISSIVGKAGRSKLSKRYVKRYAKHYKINLSEIEKPIHEYAHLTEFFSRKLKQDARPICGEESEAISPVDGLITQMGRIEKGTIIQAKGISYPVQKLLADEDNADFESGHFITIYLSPKDYHRIHMPVKGEVYSSTYIPGRLFPVNDIGVNHVKGLFTKNERVVTFADTDYGKLAIVKVGAFIVGSVKVKYDEKVRKWKKIMKTNVAPVTYEKGDEVGHFEFGSTVILLFEDKDFSFDKSLAVGKSVRMGEIIGKHPASSKQKEYTASN</sequence>
<dbReference type="AlphaFoldDB" id="A0A1B1Z522"/>
<dbReference type="EMBL" id="CP016761">
    <property type="protein sequence ID" value="ANX12456.1"/>
    <property type="molecule type" value="Genomic_DNA"/>
</dbReference>
<feature type="site" description="Cleavage (non-hydrolytic); by autocatalysis" evidence="12">
    <location>
        <begin position="239"/>
        <end position="240"/>
    </location>
</feature>
<dbReference type="Proteomes" id="UP000077412">
    <property type="component" value="Chromosome"/>
</dbReference>
<dbReference type="Pfam" id="PF02666">
    <property type="entry name" value="PS_Dcarbxylase"/>
    <property type="match status" value="1"/>
</dbReference>
<dbReference type="RefSeq" id="WP_066289837.1">
    <property type="nucleotide sequence ID" value="NZ_CP016761.1"/>
</dbReference>
<dbReference type="OrthoDB" id="9802030at2"/>
<keyword evidence="4 12" id="KW-0210">Decarboxylase</keyword>
<feature type="active site" description="Charge relay system; for autoendoproteolytic cleavage activity" evidence="12">
    <location>
        <position position="86"/>
    </location>
</feature>
<name>A0A1B1Z522_9BACL</name>
<dbReference type="HAMAP" id="MF_00662">
    <property type="entry name" value="PS_decarb_PSD_B_type1"/>
    <property type="match status" value="1"/>
</dbReference>
<comment type="function">
    <text evidence="12">Catalyzes the formation of phosphatidylethanolamine (PtdEtn) from phosphatidylserine (PtdSer).</text>
</comment>
<evidence type="ECO:0000256" key="11">
    <source>
        <dbReference type="ARBA" id="ARBA00023317"/>
    </source>
</evidence>
<dbReference type="GO" id="GO:0006646">
    <property type="term" value="P:phosphatidylethanolamine biosynthetic process"/>
    <property type="evidence" value="ECO:0007669"/>
    <property type="project" value="UniProtKB-UniRule"/>
</dbReference>
<comment type="similarity">
    <text evidence="12">Belongs to the phosphatidylserine decarboxylase family. PSD-B subfamily. Prokaryotic type I sub-subfamily.</text>
</comment>
<feature type="active site" description="Charge relay system; for autoendoproteolytic cleavage activity" evidence="12">
    <location>
        <position position="141"/>
    </location>
</feature>
<feature type="modified residue" description="Pyruvic acid (Ser); by autocatalysis" evidence="12">
    <location>
        <position position="240"/>
    </location>
</feature>
<protein>
    <recommendedName>
        <fullName evidence="12">Phosphatidylserine decarboxylase proenzyme</fullName>
        <ecNumber evidence="12">4.1.1.65</ecNumber>
    </recommendedName>
    <component>
        <recommendedName>
            <fullName evidence="12">Phosphatidylserine decarboxylase alpha chain</fullName>
        </recommendedName>
    </component>
    <component>
        <recommendedName>
            <fullName evidence="12">Phosphatidylserine decarboxylase beta chain</fullName>
        </recommendedName>
    </component>
</protein>
<keyword evidence="3 12" id="KW-0444">Lipid biosynthesis</keyword>
<comment type="subcellular location">
    <subcellularLocation>
        <location evidence="12">Cell membrane</location>
        <topology evidence="12">Peripheral membrane protein</topology>
    </subcellularLocation>
</comment>
<comment type="cofactor">
    <cofactor evidence="12">
        <name>pyruvate</name>
        <dbReference type="ChEBI" id="CHEBI:15361"/>
    </cofactor>
    <text evidence="12">Binds 1 pyruvoyl group covalently per subunit.</text>
</comment>
<comment type="PTM">
    <text evidence="12">Is synthesized initially as an inactive proenzyme. Formation of the active enzyme involves a self-maturation process in which the active site pyruvoyl group is generated from an internal serine residue via an autocatalytic post-translational modification. Two non-identical subunits are generated from the proenzyme in this reaction, and the pyruvate is formed at the N-terminus of the alpha chain, which is derived from the carboxyl end of the proenzyme. The autoendoproteolytic cleavage occurs by a canonical serine protease mechanism, in which the side chain hydroxyl group of the serine supplies its oxygen atom to form the C-terminus of the beta chain, while the remainder of the serine residue undergoes an oxidative deamination to produce ammonia and the pyruvoyl prosthetic group on the alpha chain. During this reaction, the Ser that is part of the protease active site of the proenzyme becomes the pyruvoyl prosthetic group, which constitutes an essential element of the active site of the mature decarboxylase.</text>
</comment>
<dbReference type="InterPro" id="IPR033178">
    <property type="entry name" value="PSD_type1_pro"/>
</dbReference>
<dbReference type="GO" id="GO:0005886">
    <property type="term" value="C:plasma membrane"/>
    <property type="evidence" value="ECO:0007669"/>
    <property type="project" value="UniProtKB-SubCell"/>
</dbReference>
<keyword evidence="14" id="KW-1185">Reference proteome</keyword>
<keyword evidence="7 12" id="KW-0865">Zymogen</keyword>
<reference evidence="13 14" key="1">
    <citation type="submission" date="2016-08" db="EMBL/GenBank/DDBJ databases">
        <title>Complete genome sequence of Fictibacillus arsenicus G25-54, a strain with toxicity to nematodes and a potential arsenic-resistance activity.</title>
        <authorList>
            <person name="Zheng Z."/>
        </authorList>
    </citation>
    <scope>NUCLEOTIDE SEQUENCE [LARGE SCALE GENOMIC DNA]</scope>
    <source>
        <strain evidence="13 14">G25-54</strain>
    </source>
</reference>
<keyword evidence="9 12" id="KW-0456">Lyase</keyword>
<keyword evidence="5 12" id="KW-0443">Lipid metabolism</keyword>
<dbReference type="GO" id="GO:0004609">
    <property type="term" value="F:phosphatidylserine decarboxylase activity"/>
    <property type="evidence" value="ECO:0007669"/>
    <property type="project" value="UniProtKB-UniRule"/>
</dbReference>
<comment type="pathway">
    <text evidence="1">Lipid metabolism.</text>
</comment>
<dbReference type="EC" id="4.1.1.65" evidence="12"/>
<keyword evidence="6 12" id="KW-0472">Membrane</keyword>
<accession>A0A1B1Z522</accession>
<dbReference type="STRING" id="255247.ABE41_010580"/>
<comment type="subunit">
    <text evidence="12">Heterodimer of a large membrane-associated beta subunit and a small pyruvoyl-containing alpha subunit.</text>
</comment>
<comment type="pathway">
    <text evidence="12">Phospholipid metabolism; phosphatidylethanolamine biosynthesis; phosphatidylethanolamine from CDP-diacylglycerol: step 2/2.</text>
</comment>
<dbReference type="InterPro" id="IPR033177">
    <property type="entry name" value="PSD-B"/>
</dbReference>
<evidence type="ECO:0000256" key="7">
    <source>
        <dbReference type="ARBA" id="ARBA00023145"/>
    </source>
</evidence>
<evidence type="ECO:0000256" key="12">
    <source>
        <dbReference type="HAMAP-Rule" id="MF_00662"/>
    </source>
</evidence>
<evidence type="ECO:0000313" key="14">
    <source>
        <dbReference type="Proteomes" id="UP000077412"/>
    </source>
</evidence>
<evidence type="ECO:0000313" key="13">
    <source>
        <dbReference type="EMBL" id="ANX12456.1"/>
    </source>
</evidence>
<evidence type="ECO:0000256" key="6">
    <source>
        <dbReference type="ARBA" id="ARBA00023136"/>
    </source>
</evidence>
<feature type="chain" id="PRO_5023264300" description="Phosphatidylserine decarboxylase beta chain" evidence="12">
    <location>
        <begin position="1"/>
        <end position="239"/>
    </location>
</feature>
<evidence type="ECO:0000256" key="5">
    <source>
        <dbReference type="ARBA" id="ARBA00023098"/>
    </source>
</evidence>
<proteinExistence type="inferred from homology"/>
<keyword evidence="10 12" id="KW-1208">Phospholipid metabolism</keyword>
<feature type="active site" description="Charge relay system; for autoendoproteolytic cleavage activity" evidence="12">
    <location>
        <position position="240"/>
    </location>
</feature>
<evidence type="ECO:0000256" key="9">
    <source>
        <dbReference type="ARBA" id="ARBA00023239"/>
    </source>
</evidence>
<dbReference type="InterPro" id="IPR003817">
    <property type="entry name" value="PS_Dcarbxylase"/>
</dbReference>